<evidence type="ECO:0000256" key="4">
    <source>
        <dbReference type="SAM" id="MobiDB-lite"/>
    </source>
</evidence>
<evidence type="ECO:0000256" key="3">
    <source>
        <dbReference type="ARBA" id="ARBA00022729"/>
    </source>
</evidence>
<feature type="domain" description="Fe/B12 periplasmic-binding" evidence="5">
    <location>
        <begin position="199"/>
        <end position="352"/>
    </location>
</feature>
<proteinExistence type="predicted"/>
<evidence type="ECO:0000256" key="1">
    <source>
        <dbReference type="ARBA" id="ARBA00004196"/>
    </source>
</evidence>
<keyword evidence="2" id="KW-0813">Transport</keyword>
<name>A0ABD5UFJ4_9EURY</name>
<dbReference type="PANTHER" id="PTHR30532:SF1">
    <property type="entry name" value="IRON(3+)-HYDROXAMATE-BINDING PROTEIN FHUD"/>
    <property type="match status" value="1"/>
</dbReference>
<dbReference type="AlphaFoldDB" id="A0ABD5UFJ4"/>
<dbReference type="Gene3D" id="3.40.50.1980">
    <property type="entry name" value="Nitrogenase molybdenum iron protein domain"/>
    <property type="match status" value="2"/>
</dbReference>
<sequence length="411" mass="45487">MGGDSSGHEEPTRRDYVKYGGALVGGGLLAGCTGGSGSEPSSESGDNETGGGTSDDGSYTVELFPVGEVEFEEVPETWTALTTDGWSDMAVALGQAEGCRTPNVRLALYHDALDVEVNTDWPAFWEESGGSWAIPKETFYEIDADLHLIDPNRLKNSDDHWNDADIEEVESRVGPFFCCYNRRTTTDWQRDLDYPEKAPSMLEAFERLGDVFQEQERAEALLDVHDEMQAALDDRMDGVEPASIGLVNGGSEPEKGAFYPLDLSDPGYEMKTYRDLGVEDAFADLHDGEYGGEIDYEGLLEYDPTVLVVHWGIINTEDGRFDPDAFHEQYVAPMEEHEVGSELTAVQEGSVYPGAYGEQGPIANLFQTELTGQQLYPERFGEFDPQAYPEVPEEYRLFDREEVAAIVNGDR</sequence>
<reference evidence="6 7" key="1">
    <citation type="journal article" date="2019" name="Int. J. Syst. Evol. Microbiol.">
        <title>The Global Catalogue of Microorganisms (GCM) 10K type strain sequencing project: providing services to taxonomists for standard genome sequencing and annotation.</title>
        <authorList>
            <consortium name="The Broad Institute Genomics Platform"/>
            <consortium name="The Broad Institute Genome Sequencing Center for Infectious Disease"/>
            <person name="Wu L."/>
            <person name="Ma J."/>
        </authorList>
    </citation>
    <scope>NUCLEOTIDE SEQUENCE [LARGE SCALE GENOMIC DNA]</scope>
    <source>
        <strain evidence="6 7">PSRA2</strain>
    </source>
</reference>
<feature type="region of interest" description="Disordered" evidence="4">
    <location>
        <begin position="30"/>
        <end position="60"/>
    </location>
</feature>
<dbReference type="EMBL" id="JBHSXM010000002">
    <property type="protein sequence ID" value="MFC6837972.1"/>
    <property type="molecule type" value="Genomic_DNA"/>
</dbReference>
<keyword evidence="3" id="KW-0732">Signal</keyword>
<evidence type="ECO:0000313" key="6">
    <source>
        <dbReference type="EMBL" id="MFC6837972.1"/>
    </source>
</evidence>
<keyword evidence="7" id="KW-1185">Reference proteome</keyword>
<dbReference type="SUPFAM" id="SSF53807">
    <property type="entry name" value="Helical backbone' metal receptor"/>
    <property type="match status" value="1"/>
</dbReference>
<accession>A0ABD5UFJ4</accession>
<dbReference type="RefSeq" id="WP_304449689.1">
    <property type="nucleotide sequence ID" value="NZ_JARRAH010000002.1"/>
</dbReference>
<evidence type="ECO:0000313" key="7">
    <source>
        <dbReference type="Proteomes" id="UP001596406"/>
    </source>
</evidence>
<comment type="subcellular location">
    <subcellularLocation>
        <location evidence="1">Cell envelope</location>
    </subcellularLocation>
</comment>
<protein>
    <submittedName>
        <fullName evidence="6">ABC transporter substrate-binding protein</fullName>
    </submittedName>
</protein>
<dbReference type="PANTHER" id="PTHR30532">
    <property type="entry name" value="IRON III DICITRATE-BINDING PERIPLASMIC PROTEIN"/>
    <property type="match status" value="1"/>
</dbReference>
<gene>
    <name evidence="6" type="ORF">ACFQHK_15940</name>
</gene>
<dbReference type="Pfam" id="PF01497">
    <property type="entry name" value="Peripla_BP_2"/>
    <property type="match status" value="1"/>
</dbReference>
<dbReference type="InterPro" id="IPR002491">
    <property type="entry name" value="ABC_transptr_periplasmic_BD"/>
</dbReference>
<dbReference type="InterPro" id="IPR051313">
    <property type="entry name" value="Bact_iron-sidero_bind"/>
</dbReference>
<comment type="caution">
    <text evidence="6">The sequence shown here is derived from an EMBL/GenBank/DDBJ whole genome shotgun (WGS) entry which is preliminary data.</text>
</comment>
<evidence type="ECO:0000259" key="5">
    <source>
        <dbReference type="Pfam" id="PF01497"/>
    </source>
</evidence>
<dbReference type="Proteomes" id="UP001596406">
    <property type="component" value="Unassembled WGS sequence"/>
</dbReference>
<organism evidence="6 7">
    <name type="scientific">Halomarina ordinaria</name>
    <dbReference type="NCBI Taxonomy" id="3033939"/>
    <lineage>
        <taxon>Archaea</taxon>
        <taxon>Methanobacteriati</taxon>
        <taxon>Methanobacteriota</taxon>
        <taxon>Stenosarchaea group</taxon>
        <taxon>Halobacteria</taxon>
        <taxon>Halobacteriales</taxon>
        <taxon>Natronomonadaceae</taxon>
        <taxon>Halomarina</taxon>
    </lineage>
</organism>
<evidence type="ECO:0000256" key="2">
    <source>
        <dbReference type="ARBA" id="ARBA00022448"/>
    </source>
</evidence>